<accession>Q9PG25</accession>
<evidence type="ECO:0000313" key="2">
    <source>
        <dbReference type="Proteomes" id="UP000000812"/>
    </source>
</evidence>
<dbReference type="AlphaFoldDB" id="Q9PG25"/>
<reference evidence="1 2" key="1">
    <citation type="journal article" date="2000" name="Nature">
        <title>The genome sequence of the plant pathogen Xylella fastidiosa.</title>
        <authorList>
            <person name="Simpson A.J."/>
            <person name="Reinach F.C."/>
            <person name="Arruda P."/>
            <person name="Abreu F.A."/>
            <person name="Acencio M."/>
            <person name="Alvarenga R."/>
            <person name="Alves L.M."/>
            <person name="Araya J.E."/>
            <person name="Baia G.S."/>
            <person name="Baptista C.S."/>
            <person name="Barros M.H."/>
            <person name="Bonaccorsi E.D."/>
            <person name="Bordin S."/>
            <person name="Bove J.M."/>
            <person name="Briones M.R."/>
            <person name="Bueno M.R."/>
            <person name="Camargo A.A."/>
            <person name="Camargo L.E."/>
            <person name="Carraro D.M."/>
            <person name="Carrer H."/>
            <person name="Colauto N.B."/>
            <person name="Colombo C."/>
            <person name="Costa F.F."/>
            <person name="Costa M.C."/>
            <person name="Costa-Neto C.M."/>
            <person name="Coutinho L.L."/>
            <person name="Cristofani M."/>
            <person name="Dias-Neto E."/>
            <person name="Docena C."/>
            <person name="El-Dorry H."/>
            <person name="Facincani A.P."/>
            <person name="Ferreira A.J."/>
            <person name="Ferreira V.C."/>
            <person name="Ferro J.A."/>
            <person name="Fraga J.S."/>
            <person name="Franca S.C."/>
            <person name="Franco M.C."/>
            <person name="Frohme M."/>
            <person name="Furlan L.R."/>
            <person name="Garnier M."/>
            <person name="Goldman G.H."/>
            <person name="Goldman M.H."/>
            <person name="Gomes S.L."/>
            <person name="Gruber A."/>
            <person name="Ho P.L."/>
            <person name="Hoheisel J.D."/>
            <person name="Junqueira M.L."/>
            <person name="Kemper E.L."/>
            <person name="Kitajima J.P."/>
            <person name="Krieger J.E."/>
            <person name="Kuramae E.E."/>
            <person name="Laigret F."/>
            <person name="Lambais M.R."/>
            <person name="Leite L.C."/>
            <person name="Lemos E.G."/>
            <person name="Lemos M.V."/>
            <person name="Lopes S.A."/>
            <person name="Lopes C.R."/>
            <person name="Machado J.A."/>
            <person name="Machado M.A."/>
            <person name="Madeira A.M."/>
            <person name="Madeira H.M."/>
            <person name="Marino C.L."/>
            <person name="Marques M.V."/>
            <person name="Martins E.A."/>
            <person name="Martins E.M."/>
            <person name="Matsukuma A.Y."/>
            <person name="Menck C.F."/>
            <person name="Miracca E.C."/>
            <person name="Miyaki C.Y."/>
            <person name="Monteriro-Vitorello C.B."/>
            <person name="Moon D.H."/>
            <person name="Nagai M.A."/>
            <person name="Nascimento A.L."/>
            <person name="Netto L.E."/>
            <person name="Nhani A.Jr."/>
            <person name="Nobrega F.G."/>
            <person name="Nunes L.R."/>
            <person name="Oliveira M.A."/>
            <person name="de Oliveira M.C."/>
            <person name="de Oliveira R.C."/>
            <person name="Palmieri D.A."/>
            <person name="Paris A."/>
            <person name="Peixoto B.R."/>
            <person name="Pereira G.A."/>
            <person name="Pereira H.A.Jr."/>
            <person name="Pesquero J.B."/>
            <person name="Quaggio R.B."/>
            <person name="Roberto P.G."/>
            <person name="Rodrigues V."/>
            <person name="de M Rosa A.J."/>
            <person name="de Rosa V.E.Jr."/>
            <person name="de Sa R.G."/>
            <person name="Santelli R.V."/>
            <person name="Sawasaki H.E."/>
            <person name="da Silva A.C."/>
            <person name="da Silva A.M."/>
            <person name="da Silva F.R."/>
            <person name="da Silva W.A.Jr."/>
            <person name="da Silveira J.F."/>
            <person name="Silvestri M.L."/>
            <person name="Siqueira W.J."/>
            <person name="de Souza A.A."/>
            <person name="de Souza A.P."/>
            <person name="Terenzi M.F."/>
            <person name="Truffi D."/>
            <person name="Tsai S.M."/>
            <person name="Tsuhako M.H."/>
            <person name="Vallada H."/>
            <person name="Van Sluys M.A."/>
            <person name="Verjovski-Almeida S."/>
            <person name="Vettore A.L."/>
            <person name="Zago M.A."/>
            <person name="Zatz M."/>
            <person name="Meidanis J."/>
            <person name="Setubal J.C."/>
        </authorList>
    </citation>
    <scope>NUCLEOTIDE SEQUENCE [LARGE SCALE GENOMIC DNA]</scope>
    <source>
        <strain evidence="1 2">9a5c</strain>
    </source>
</reference>
<organism evidence="1 2">
    <name type="scientific">Xylella fastidiosa (strain 9a5c)</name>
    <dbReference type="NCBI Taxonomy" id="160492"/>
    <lineage>
        <taxon>Bacteria</taxon>
        <taxon>Pseudomonadati</taxon>
        <taxon>Pseudomonadota</taxon>
        <taxon>Gammaproteobacteria</taxon>
        <taxon>Lysobacterales</taxon>
        <taxon>Lysobacteraceae</taxon>
        <taxon>Xylella</taxon>
    </lineage>
</organism>
<name>Q9PG25_XYLFA</name>
<dbReference type="STRING" id="160492.XF_0477"/>
<dbReference type="HOGENOM" id="CLU_2995757_0_0_6"/>
<dbReference type="Proteomes" id="UP000000812">
    <property type="component" value="Chromosome"/>
</dbReference>
<protein>
    <submittedName>
        <fullName evidence="1">Uncharacterized protein</fullName>
    </submittedName>
</protein>
<proteinExistence type="predicted"/>
<gene>
    <name evidence="1" type="ordered locus">XF_0477</name>
</gene>
<dbReference type="PIR" id="G82802">
    <property type="entry name" value="G82802"/>
</dbReference>
<dbReference type="KEGG" id="xfa:XF_0477"/>
<dbReference type="EMBL" id="AE003849">
    <property type="protein sequence ID" value="AAF83287.1"/>
    <property type="molecule type" value="Genomic_DNA"/>
</dbReference>
<sequence length="57" mass="6286">MSNEKKRSEVRLALRHVHRSWFSGAAWYHGAWPIGYCTGALVYEQCGAAAQYAGDGA</sequence>
<evidence type="ECO:0000313" key="1">
    <source>
        <dbReference type="EMBL" id="AAF83287.1"/>
    </source>
</evidence>